<protein>
    <submittedName>
        <fullName evidence="1">Uncharacterized protein</fullName>
    </submittedName>
</protein>
<gene>
    <name evidence="1" type="ORF">HK097_005367</name>
</gene>
<sequence>MSFNRYVSGLLEIEDAWLRAPVVSGPFLPLGSGTIGSSESPFQHAYLTEITNKQGPLRVNDVSSAAPIDLINEGGVVKPQLRHDDSLAISDGKLG</sequence>
<keyword evidence="2" id="KW-1185">Reference proteome</keyword>
<reference evidence="1" key="1">
    <citation type="submission" date="2020-05" db="EMBL/GenBank/DDBJ databases">
        <title>Phylogenomic resolution of chytrid fungi.</title>
        <authorList>
            <person name="Stajich J.E."/>
            <person name="Amses K."/>
            <person name="Simmons R."/>
            <person name="Seto K."/>
            <person name="Myers J."/>
            <person name="Bonds A."/>
            <person name="Quandt C.A."/>
            <person name="Barry K."/>
            <person name="Liu P."/>
            <person name="Grigoriev I."/>
            <person name="Longcore J.E."/>
            <person name="James T.Y."/>
        </authorList>
    </citation>
    <scope>NUCLEOTIDE SEQUENCE</scope>
    <source>
        <strain evidence="1">JEL0318</strain>
    </source>
</reference>
<feature type="non-terminal residue" evidence="1">
    <location>
        <position position="95"/>
    </location>
</feature>
<comment type="caution">
    <text evidence="1">The sequence shown here is derived from an EMBL/GenBank/DDBJ whole genome shotgun (WGS) entry which is preliminary data.</text>
</comment>
<accession>A0AAD5WZK3</accession>
<evidence type="ECO:0000313" key="1">
    <source>
        <dbReference type="EMBL" id="KAJ3032211.1"/>
    </source>
</evidence>
<name>A0AAD5WZK3_9FUNG</name>
<organism evidence="1 2">
    <name type="scientific">Rhizophlyctis rosea</name>
    <dbReference type="NCBI Taxonomy" id="64517"/>
    <lineage>
        <taxon>Eukaryota</taxon>
        <taxon>Fungi</taxon>
        <taxon>Fungi incertae sedis</taxon>
        <taxon>Chytridiomycota</taxon>
        <taxon>Chytridiomycota incertae sedis</taxon>
        <taxon>Chytridiomycetes</taxon>
        <taxon>Rhizophlyctidales</taxon>
        <taxon>Rhizophlyctidaceae</taxon>
        <taxon>Rhizophlyctis</taxon>
    </lineage>
</organism>
<dbReference type="AlphaFoldDB" id="A0AAD5WZK3"/>
<dbReference type="Proteomes" id="UP001212841">
    <property type="component" value="Unassembled WGS sequence"/>
</dbReference>
<evidence type="ECO:0000313" key="2">
    <source>
        <dbReference type="Proteomes" id="UP001212841"/>
    </source>
</evidence>
<dbReference type="EMBL" id="JADGJD010002508">
    <property type="protein sequence ID" value="KAJ3032211.1"/>
    <property type="molecule type" value="Genomic_DNA"/>
</dbReference>
<proteinExistence type="predicted"/>